<dbReference type="Proteomes" id="UP001500133">
    <property type="component" value="Unassembled WGS sequence"/>
</dbReference>
<comment type="caution">
    <text evidence="2">The sequence shown here is derived from an EMBL/GenBank/DDBJ whole genome shotgun (WGS) entry which is preliminary data.</text>
</comment>
<evidence type="ECO:0000256" key="1">
    <source>
        <dbReference type="SAM" id="MobiDB-lite"/>
    </source>
</evidence>
<accession>A0ABP7LNM9</accession>
<feature type="region of interest" description="Disordered" evidence="1">
    <location>
        <begin position="103"/>
        <end position="160"/>
    </location>
</feature>
<keyword evidence="3" id="KW-1185">Reference proteome</keyword>
<gene>
    <name evidence="2" type="ORF">GCM10022228_13540</name>
</gene>
<reference evidence="3" key="1">
    <citation type="journal article" date="2019" name="Int. J. Syst. Evol. Microbiol.">
        <title>The Global Catalogue of Microorganisms (GCM) 10K type strain sequencing project: providing services to taxonomists for standard genome sequencing and annotation.</title>
        <authorList>
            <consortium name="The Broad Institute Genomics Platform"/>
            <consortium name="The Broad Institute Genome Sequencing Center for Infectious Disease"/>
            <person name="Wu L."/>
            <person name="Ma J."/>
        </authorList>
    </citation>
    <scope>NUCLEOTIDE SEQUENCE [LARGE SCALE GENOMIC DNA]</scope>
    <source>
        <strain evidence="3">JCM 16914</strain>
    </source>
</reference>
<name>A0ABP7LNM9_9GAMM</name>
<feature type="region of interest" description="Disordered" evidence="1">
    <location>
        <begin position="1"/>
        <end position="20"/>
    </location>
</feature>
<protein>
    <recommendedName>
        <fullName evidence="4">Helix-turn-helix domain-containing protein</fullName>
    </recommendedName>
</protein>
<dbReference type="EMBL" id="BAAAZT010000065">
    <property type="protein sequence ID" value="GAA3904622.1"/>
    <property type="molecule type" value="Genomic_DNA"/>
</dbReference>
<evidence type="ECO:0000313" key="3">
    <source>
        <dbReference type="Proteomes" id="UP001500133"/>
    </source>
</evidence>
<evidence type="ECO:0000313" key="2">
    <source>
        <dbReference type="EMBL" id="GAA3904622.1"/>
    </source>
</evidence>
<sequence>MSPRVDPANTLPVQKSHKSDPVDRMIAEALDNLLLDHARSDTAFTIISLRDLLLQQSEFEGMDQTTLRYRVRDRLSSLENHGLLEQVGLQGKCRKVFRLNIDNVPEDPPTTEDNRAFEEAASSCTAEPPHIARQSSPVPHTTYTSPETPPTSPTDQPATTDSELHAHLDLERHALRTEMETVMGESEHLRQLLVQFPQESDRINPLLDAAIAQGSQLKGKLDANIKLRRTLADEDRGEGEA</sequence>
<organism evidence="2 3">
    <name type="scientific">Halomonas cibimaris</name>
    <dbReference type="NCBI Taxonomy" id="657012"/>
    <lineage>
        <taxon>Bacteria</taxon>
        <taxon>Pseudomonadati</taxon>
        <taxon>Pseudomonadota</taxon>
        <taxon>Gammaproteobacteria</taxon>
        <taxon>Oceanospirillales</taxon>
        <taxon>Halomonadaceae</taxon>
        <taxon>Halomonas</taxon>
    </lineage>
</organism>
<proteinExistence type="predicted"/>
<dbReference type="RefSeq" id="WP_344703638.1">
    <property type="nucleotide sequence ID" value="NZ_BAAAZT010000065.1"/>
</dbReference>
<evidence type="ECO:0008006" key="4">
    <source>
        <dbReference type="Google" id="ProtNLM"/>
    </source>
</evidence>